<protein>
    <submittedName>
        <fullName evidence="2">Uncharacterized protein</fullName>
    </submittedName>
</protein>
<evidence type="ECO:0000313" key="3">
    <source>
        <dbReference type="Proteomes" id="UP000032180"/>
    </source>
</evidence>
<reference evidence="2" key="3">
    <citation type="submission" date="2015-04" db="UniProtKB">
        <authorList>
            <consortium name="EnsemblPlants"/>
        </authorList>
    </citation>
    <scope>IDENTIFICATION</scope>
</reference>
<name>A0A0D9XG13_9ORYZ</name>
<sequence>MDEWICSSRCPKPSATLDLSHHHHLPVGVGLLCPSFPSKPHHQTIVTSSPLELVFITSQLLVKAGIIIIIVTSSLSELSSPPSPAPRRSRSSPPSPAPCRSRSSSLSPAPCRSRSTSSPTPAKAGPLHQHHLLACAAHRHRHLQAWIFFKCLVNLVFNFKYNVIA</sequence>
<feature type="compositionally biased region" description="Low complexity" evidence="1">
    <location>
        <begin position="98"/>
        <end position="122"/>
    </location>
</feature>
<dbReference type="HOGENOM" id="CLU_1613211_0_0_1"/>
<organism evidence="2 3">
    <name type="scientific">Leersia perrieri</name>
    <dbReference type="NCBI Taxonomy" id="77586"/>
    <lineage>
        <taxon>Eukaryota</taxon>
        <taxon>Viridiplantae</taxon>
        <taxon>Streptophyta</taxon>
        <taxon>Embryophyta</taxon>
        <taxon>Tracheophyta</taxon>
        <taxon>Spermatophyta</taxon>
        <taxon>Magnoliopsida</taxon>
        <taxon>Liliopsida</taxon>
        <taxon>Poales</taxon>
        <taxon>Poaceae</taxon>
        <taxon>BOP clade</taxon>
        <taxon>Oryzoideae</taxon>
        <taxon>Oryzeae</taxon>
        <taxon>Oryzinae</taxon>
        <taxon>Leersia</taxon>
    </lineage>
</organism>
<reference evidence="2 3" key="1">
    <citation type="submission" date="2012-08" db="EMBL/GenBank/DDBJ databases">
        <title>Oryza genome evolution.</title>
        <authorList>
            <person name="Wing R.A."/>
        </authorList>
    </citation>
    <scope>NUCLEOTIDE SEQUENCE</scope>
</reference>
<feature type="region of interest" description="Disordered" evidence="1">
    <location>
        <begin position="76"/>
        <end position="125"/>
    </location>
</feature>
<dbReference type="Gramene" id="LPERR09G13510.1">
    <property type="protein sequence ID" value="LPERR09G13510.1"/>
    <property type="gene ID" value="LPERR09G13510"/>
</dbReference>
<evidence type="ECO:0000313" key="2">
    <source>
        <dbReference type="EnsemblPlants" id="LPERR09G13510.1"/>
    </source>
</evidence>
<accession>A0A0D9XG13</accession>
<evidence type="ECO:0000256" key="1">
    <source>
        <dbReference type="SAM" id="MobiDB-lite"/>
    </source>
</evidence>
<keyword evidence="3" id="KW-1185">Reference proteome</keyword>
<dbReference type="Proteomes" id="UP000032180">
    <property type="component" value="Chromosome 9"/>
</dbReference>
<dbReference type="EnsemblPlants" id="LPERR09G13510.1">
    <property type="protein sequence ID" value="LPERR09G13510.1"/>
    <property type="gene ID" value="LPERR09G13510"/>
</dbReference>
<reference evidence="3" key="2">
    <citation type="submission" date="2013-12" db="EMBL/GenBank/DDBJ databases">
        <authorList>
            <person name="Yu Y."/>
            <person name="Lee S."/>
            <person name="de Baynast K."/>
            <person name="Wissotski M."/>
            <person name="Liu L."/>
            <person name="Talag J."/>
            <person name="Goicoechea J."/>
            <person name="Angelova A."/>
            <person name="Jetty R."/>
            <person name="Kudrna D."/>
            <person name="Golser W."/>
            <person name="Rivera L."/>
            <person name="Zhang J."/>
            <person name="Wing R."/>
        </authorList>
    </citation>
    <scope>NUCLEOTIDE SEQUENCE</scope>
</reference>
<dbReference type="AlphaFoldDB" id="A0A0D9XG13"/>
<proteinExistence type="predicted"/>